<accession>A0ABT4RZF6</accession>
<keyword evidence="2" id="KW-1185">Reference proteome</keyword>
<gene>
    <name evidence="1" type="ORF">OOZ35_05905</name>
</gene>
<dbReference type="Proteomes" id="UP001149142">
    <property type="component" value="Unassembled WGS sequence"/>
</dbReference>
<comment type="caution">
    <text evidence="1">The sequence shown here is derived from an EMBL/GenBank/DDBJ whole genome shotgun (WGS) entry which is preliminary data.</text>
</comment>
<name>A0ABT4RZF6_9FLAO</name>
<dbReference type="RefSeq" id="WP_270005290.1">
    <property type="nucleotide sequence ID" value="NZ_JAPFGC010000002.1"/>
</dbReference>
<dbReference type="Gene3D" id="3.40.50.300">
    <property type="entry name" value="P-loop containing nucleotide triphosphate hydrolases"/>
    <property type="match status" value="1"/>
</dbReference>
<sequence length="488" mass="55467">MKIENITTLGELKKSGYQSKSIKDELRDNLIEKIKNKETIFNGVHGYENTVIPELQRAILSRHNINLLGLRGQAKTRLARLMLTLLDEYIPVVEGSEINDDPLQPISRYAIKLVEEKGDETPISWLHRSERFAEKLATPDVTVADIIGDVDPIKAANLKLSYADDRVIHYGMIPRANRCIFVINELPDLQARIQVALFNILQEGDIQIRGFKLRLPLDMQFVFTANPEDYTNRGSIVTPLKDRIGSQILTHYPNDIETAKTITQQEAKSDIRQQDAIYVPELAKDVLEQVVFEARHSDFIDEKSGVSARLSITAYENLLSAAELRALKNNDEKTAVRLSDFLGIIPAITGKVELVYEGEQEGAANVAYNLIGEAVKTLFIQYFPEIEKLKKPDDVGPYDDIVSWFFNQSDGFELLDDLRDKEYKSLLEAVSPLDDLIAKHQSNLSKEDSYFMKEFVLWALVEYKQLSKYRFTKGIQFKDPYGSFISGI</sequence>
<protein>
    <submittedName>
        <fullName evidence="1">Magnesium chelatase</fullName>
    </submittedName>
</protein>
<dbReference type="InterPro" id="IPR027417">
    <property type="entry name" value="P-loop_NTPase"/>
</dbReference>
<dbReference type="SUPFAM" id="SSF52540">
    <property type="entry name" value="P-loop containing nucleoside triphosphate hydrolases"/>
    <property type="match status" value="1"/>
</dbReference>
<dbReference type="PANTHER" id="PTHR30267:SF2">
    <property type="entry name" value="PROTEIN PRKA"/>
    <property type="match status" value="1"/>
</dbReference>
<organism evidence="1 2">
    <name type="scientific">Mesoflavibacter profundi</name>
    <dbReference type="NCBI Taxonomy" id="2708110"/>
    <lineage>
        <taxon>Bacteria</taxon>
        <taxon>Pseudomonadati</taxon>
        <taxon>Bacteroidota</taxon>
        <taxon>Flavobacteriia</taxon>
        <taxon>Flavobacteriales</taxon>
        <taxon>Flavobacteriaceae</taxon>
        <taxon>Mesoflavibacter</taxon>
    </lineage>
</organism>
<evidence type="ECO:0000313" key="1">
    <source>
        <dbReference type="EMBL" id="MDA0177028.1"/>
    </source>
</evidence>
<proteinExistence type="predicted"/>
<dbReference type="EMBL" id="JAPFGC010000002">
    <property type="protein sequence ID" value="MDA0177028.1"/>
    <property type="molecule type" value="Genomic_DNA"/>
</dbReference>
<reference evidence="1" key="1">
    <citation type="submission" date="2022-11" db="EMBL/GenBank/DDBJ databases">
        <title>Refractory cell wall polysaccharides provide important carbon source for microbial heterotrophs in the hadal ocean.</title>
        <authorList>
            <person name="Zhu X."/>
        </authorList>
    </citation>
    <scope>NUCLEOTIDE SEQUENCE</scope>
    <source>
        <strain evidence="1">MTRN7</strain>
    </source>
</reference>
<evidence type="ECO:0000313" key="2">
    <source>
        <dbReference type="Proteomes" id="UP001149142"/>
    </source>
</evidence>
<dbReference type="PANTHER" id="PTHR30267">
    <property type="entry name" value="PROTEIN KINASE PRKA"/>
    <property type="match status" value="1"/>
</dbReference>